<dbReference type="CDD" id="cd00067">
    <property type="entry name" value="GAL4"/>
    <property type="match status" value="1"/>
</dbReference>
<feature type="compositionally biased region" description="Low complexity" evidence="2">
    <location>
        <begin position="70"/>
        <end position="82"/>
    </location>
</feature>
<keyword evidence="1" id="KW-0539">Nucleus</keyword>
<dbReference type="InterPro" id="IPR053175">
    <property type="entry name" value="DHMBA_Reg_Transcription_Factor"/>
</dbReference>
<dbReference type="InterPro" id="IPR001138">
    <property type="entry name" value="Zn2Cys6_DnaBD"/>
</dbReference>
<evidence type="ECO:0000256" key="2">
    <source>
        <dbReference type="SAM" id="MobiDB-lite"/>
    </source>
</evidence>
<feature type="compositionally biased region" description="Polar residues" evidence="2">
    <location>
        <begin position="83"/>
        <end position="93"/>
    </location>
</feature>
<dbReference type="InterPro" id="IPR021858">
    <property type="entry name" value="Fun_TF"/>
</dbReference>
<evidence type="ECO:0000259" key="3">
    <source>
        <dbReference type="PROSITE" id="PS50048"/>
    </source>
</evidence>
<dbReference type="PANTHER" id="PTHR38791">
    <property type="entry name" value="ZN(II)2CYS6 TRANSCRIPTION FACTOR (EUROFUNG)-RELATED-RELATED"/>
    <property type="match status" value="1"/>
</dbReference>
<reference evidence="4 5" key="1">
    <citation type="submission" date="2024-09" db="EMBL/GenBank/DDBJ databases">
        <title>Itraconazole resistance in Madurella fahalii resulting from another homologue of gene encoding cytochrome P450 14-alpha sterol demethylase (CYP51).</title>
        <authorList>
            <person name="Yoshioka I."/>
            <person name="Fahal A.H."/>
            <person name="Kaneko S."/>
            <person name="Yaguchi T."/>
        </authorList>
    </citation>
    <scope>NUCLEOTIDE SEQUENCE [LARGE SCALE GENOMIC DNA]</scope>
    <source>
        <strain evidence="4 5">IFM 68171</strain>
    </source>
</reference>
<dbReference type="Pfam" id="PF11951">
    <property type="entry name" value="Fungal_trans_2"/>
    <property type="match status" value="1"/>
</dbReference>
<feature type="domain" description="Zn(2)-C6 fungal-type" evidence="3">
    <location>
        <begin position="10"/>
        <end position="38"/>
    </location>
</feature>
<organism evidence="4 5">
    <name type="scientific">Madurella fahalii</name>
    <dbReference type="NCBI Taxonomy" id="1157608"/>
    <lineage>
        <taxon>Eukaryota</taxon>
        <taxon>Fungi</taxon>
        <taxon>Dikarya</taxon>
        <taxon>Ascomycota</taxon>
        <taxon>Pezizomycotina</taxon>
        <taxon>Sordariomycetes</taxon>
        <taxon>Sordariomycetidae</taxon>
        <taxon>Sordariales</taxon>
        <taxon>Sordariales incertae sedis</taxon>
        <taxon>Madurella</taxon>
    </lineage>
</organism>
<dbReference type="GeneID" id="98178235"/>
<dbReference type="InterPro" id="IPR036864">
    <property type="entry name" value="Zn2-C6_fun-type_DNA-bd_sf"/>
</dbReference>
<comment type="caution">
    <text evidence="4">The sequence shown here is derived from an EMBL/GenBank/DDBJ whole genome shotgun (WGS) entry which is preliminary data.</text>
</comment>
<feature type="region of interest" description="Disordered" evidence="2">
    <location>
        <begin position="56"/>
        <end position="111"/>
    </location>
</feature>
<name>A0ABQ0GHQ0_9PEZI</name>
<feature type="compositionally biased region" description="Basic residues" evidence="2">
    <location>
        <begin position="56"/>
        <end position="69"/>
    </location>
</feature>
<dbReference type="PANTHER" id="PTHR38791:SF13">
    <property type="entry name" value="ZN(2)-C6 FUNGAL-TYPE DOMAIN-CONTAINING PROTEIN"/>
    <property type="match status" value="1"/>
</dbReference>
<evidence type="ECO:0000313" key="5">
    <source>
        <dbReference type="Proteomes" id="UP001628179"/>
    </source>
</evidence>
<sequence>MVYCGKPSKGCQMCRMRRIKCDETKPTCNKCAKARRQCPGYKDEFDLVLRNENQAAKRRALKSSSKKSSSRISSQSGSRLASKSGSISTTTGARTALPTPDPTPSPPRVTGNIVKFKSPFEQALIPVIPLPTEQVASCHFISNFVLLPQQGNTRGGFMDWLPPLLTDTAAVSSSSAAVSAVSHSSNSAGEGSHLRHAFNACALASLSNRVAGGGGGGREELGRMAFAEYNKALRATQAALRDGRDGRWKSDGVLAAVLLLGMFENITAKQLGDSAWGSHIEGAIQLAKARGRDQLRTKVGVQLFIAVRTQLIIHTLTSATSPEMGVDWWLLDAVVDSTAAECQRLNLLTAELRAEVTRVMAGVTRTPDNVKRIQDLMSRTQAVDDEITAWMRSLPEPWQFKTLCWQTHNDILPRGGSDYSKAEVFPGRVDVYNDFWIAAVWNMVRTTRLILMSIKVRCIAFVRSPVDYRTTPEYATAARLCVDTISDILASVPYHLGWHAKRKELFAGREPLWSFACGKEEGVKGLSGYFLTWPLACCMSQDYVTDAQRVYIKGRLKYIGDSLGIKYSHILSQAPQLQVRLPSMLIRRDGLLANPYPMAHDFEKLLSSARRAPPVSGGSTVNPLLEREAMQRQQFEQGRGELLAKATGAAGEEVRYVAQKWLSV</sequence>
<keyword evidence="5" id="KW-1185">Reference proteome</keyword>
<dbReference type="Gene3D" id="4.10.240.10">
    <property type="entry name" value="Zn(2)-C6 fungal-type DNA-binding domain"/>
    <property type="match status" value="1"/>
</dbReference>
<evidence type="ECO:0000256" key="1">
    <source>
        <dbReference type="ARBA" id="ARBA00023242"/>
    </source>
</evidence>
<dbReference type="PROSITE" id="PS00463">
    <property type="entry name" value="ZN2_CY6_FUNGAL_1"/>
    <property type="match status" value="1"/>
</dbReference>
<dbReference type="EMBL" id="BAAFSV010000004">
    <property type="protein sequence ID" value="GAB1317282.1"/>
    <property type="molecule type" value="Genomic_DNA"/>
</dbReference>
<gene>
    <name evidence="4" type="ORF">MFIFM68171_07492</name>
</gene>
<dbReference type="Proteomes" id="UP001628179">
    <property type="component" value="Unassembled WGS sequence"/>
</dbReference>
<dbReference type="Pfam" id="PF00172">
    <property type="entry name" value="Zn_clus"/>
    <property type="match status" value="1"/>
</dbReference>
<proteinExistence type="predicted"/>
<evidence type="ECO:0000313" key="4">
    <source>
        <dbReference type="EMBL" id="GAB1317282.1"/>
    </source>
</evidence>
<dbReference type="SUPFAM" id="SSF57701">
    <property type="entry name" value="Zn2/Cys6 DNA-binding domain"/>
    <property type="match status" value="1"/>
</dbReference>
<dbReference type="SMART" id="SM00066">
    <property type="entry name" value="GAL4"/>
    <property type="match status" value="1"/>
</dbReference>
<dbReference type="PROSITE" id="PS50048">
    <property type="entry name" value="ZN2_CY6_FUNGAL_2"/>
    <property type="match status" value="1"/>
</dbReference>
<protein>
    <submittedName>
        <fullName evidence="4">Negative acting factor</fullName>
    </submittedName>
</protein>
<accession>A0ABQ0GHQ0</accession>
<dbReference type="RefSeq" id="XP_070919013.1">
    <property type="nucleotide sequence ID" value="XM_071062912.1"/>
</dbReference>